<protein>
    <submittedName>
        <fullName evidence="2">Uncharacterized protein</fullName>
    </submittedName>
</protein>
<accession>A0A1J7IVA2</accession>
<proteinExistence type="predicted"/>
<feature type="signal peptide" evidence="1">
    <location>
        <begin position="1"/>
        <end position="27"/>
    </location>
</feature>
<dbReference type="AlphaFoldDB" id="A0A1J7IVA2"/>
<dbReference type="EMBL" id="KV875096">
    <property type="protein sequence ID" value="OIW31115.1"/>
    <property type="molecule type" value="Genomic_DNA"/>
</dbReference>
<evidence type="ECO:0000313" key="2">
    <source>
        <dbReference type="EMBL" id="OIW31115.1"/>
    </source>
</evidence>
<reference evidence="2 3" key="1">
    <citation type="submission" date="2016-10" db="EMBL/GenBank/DDBJ databases">
        <title>Draft genome sequence of Coniochaeta ligniaria NRRL30616, a lignocellulolytic fungus for bioabatement of inhibitors in plant biomass hydrolysates.</title>
        <authorList>
            <consortium name="DOE Joint Genome Institute"/>
            <person name="Jimenez D.J."/>
            <person name="Hector R.E."/>
            <person name="Riley R."/>
            <person name="Sun H."/>
            <person name="Grigoriev I.V."/>
            <person name="Van Elsas J.D."/>
            <person name="Nichols N.N."/>
        </authorList>
    </citation>
    <scope>NUCLEOTIDE SEQUENCE [LARGE SCALE GENOMIC DNA]</scope>
    <source>
        <strain evidence="2 3">NRRL 30616</strain>
    </source>
</reference>
<dbReference type="Proteomes" id="UP000182658">
    <property type="component" value="Unassembled WGS sequence"/>
</dbReference>
<gene>
    <name evidence="2" type="ORF">CONLIGDRAFT_300403</name>
</gene>
<dbReference type="InParanoid" id="A0A1J7IVA2"/>
<organism evidence="2 3">
    <name type="scientific">Coniochaeta ligniaria NRRL 30616</name>
    <dbReference type="NCBI Taxonomy" id="1408157"/>
    <lineage>
        <taxon>Eukaryota</taxon>
        <taxon>Fungi</taxon>
        <taxon>Dikarya</taxon>
        <taxon>Ascomycota</taxon>
        <taxon>Pezizomycotina</taxon>
        <taxon>Sordariomycetes</taxon>
        <taxon>Sordariomycetidae</taxon>
        <taxon>Coniochaetales</taxon>
        <taxon>Coniochaetaceae</taxon>
        <taxon>Coniochaeta</taxon>
    </lineage>
</organism>
<keyword evidence="1" id="KW-0732">Signal</keyword>
<keyword evidence="3" id="KW-1185">Reference proteome</keyword>
<sequence>MQYCDPWLTARSCAVLCHGWLLTCAAACKICSSPSRVFNARGTHRGIFHYAYRKALYRRSCQILLGQLASSLWISRFSSSSGTSNFSALFATEVVPTSTWSDGKVCEAMSNMLNLCQKKGCSVPVGPLVTYKVISSGSNLQNVTASLQTPVIVSISAVWTQAIAGAGPDLVERVWK</sequence>
<feature type="chain" id="PRO_5012543468" evidence="1">
    <location>
        <begin position="28"/>
        <end position="176"/>
    </location>
</feature>
<name>A0A1J7IVA2_9PEZI</name>
<evidence type="ECO:0000256" key="1">
    <source>
        <dbReference type="SAM" id="SignalP"/>
    </source>
</evidence>
<evidence type="ECO:0000313" key="3">
    <source>
        <dbReference type="Proteomes" id="UP000182658"/>
    </source>
</evidence>